<dbReference type="Gene3D" id="3.40.50.2000">
    <property type="entry name" value="Glycogen Phosphorylase B"/>
    <property type="match status" value="1"/>
</dbReference>
<dbReference type="PANTHER" id="PTHR43685">
    <property type="entry name" value="GLYCOSYLTRANSFERASE"/>
    <property type="match status" value="1"/>
</dbReference>
<keyword evidence="3" id="KW-1185">Reference proteome</keyword>
<reference evidence="3" key="1">
    <citation type="journal article" date="2019" name="Int. J. Syst. Evol. Microbiol.">
        <title>The Global Catalogue of Microorganisms (GCM) 10K type strain sequencing project: providing services to taxonomists for standard genome sequencing and annotation.</title>
        <authorList>
            <consortium name="The Broad Institute Genomics Platform"/>
            <consortium name="The Broad Institute Genome Sequencing Center for Infectious Disease"/>
            <person name="Wu L."/>
            <person name="Ma J."/>
        </authorList>
    </citation>
    <scope>NUCLEOTIDE SEQUENCE [LARGE SCALE GENOMIC DNA]</scope>
    <source>
        <strain evidence="3">CGMCC 1.12482</strain>
    </source>
</reference>
<dbReference type="InterPro" id="IPR001173">
    <property type="entry name" value="Glyco_trans_2-like"/>
</dbReference>
<dbReference type="SUPFAM" id="SSF53756">
    <property type="entry name" value="UDP-Glycosyltransferase/glycogen phosphorylase"/>
    <property type="match status" value="1"/>
</dbReference>
<evidence type="ECO:0000313" key="3">
    <source>
        <dbReference type="Proteomes" id="UP000638188"/>
    </source>
</evidence>
<dbReference type="InterPro" id="IPR050834">
    <property type="entry name" value="Glycosyltransf_2"/>
</dbReference>
<feature type="domain" description="Glycosyltransferase 2-like" evidence="1">
    <location>
        <begin position="556"/>
        <end position="701"/>
    </location>
</feature>
<dbReference type="SUPFAM" id="SSF53448">
    <property type="entry name" value="Nucleotide-diphospho-sugar transferases"/>
    <property type="match status" value="4"/>
</dbReference>
<dbReference type="RefSeq" id="WP_223825496.1">
    <property type="nucleotide sequence ID" value="NZ_BMFF01000003.1"/>
</dbReference>
<protein>
    <recommendedName>
        <fullName evidence="1">Glycosyltransferase 2-like domain-containing protein</fullName>
    </recommendedName>
</protein>
<comment type="caution">
    <text evidence="2">The sequence shown here is derived from an EMBL/GenBank/DDBJ whole genome shotgun (WGS) entry which is preliminary data.</text>
</comment>
<name>A0ABQ1PLI9_9GAMM</name>
<dbReference type="Proteomes" id="UP000638188">
    <property type="component" value="Unassembled WGS sequence"/>
</dbReference>
<evidence type="ECO:0000313" key="2">
    <source>
        <dbReference type="EMBL" id="GGC99236.1"/>
    </source>
</evidence>
<feature type="domain" description="Glycosyltransferase 2-like" evidence="1">
    <location>
        <begin position="263"/>
        <end position="388"/>
    </location>
</feature>
<dbReference type="EMBL" id="BMFF01000003">
    <property type="protein sequence ID" value="GGC99236.1"/>
    <property type="molecule type" value="Genomic_DNA"/>
</dbReference>
<dbReference type="Gene3D" id="3.90.550.10">
    <property type="entry name" value="Spore Coat Polysaccharide Biosynthesis Protein SpsA, Chain A"/>
    <property type="match status" value="4"/>
</dbReference>
<dbReference type="CDD" id="cd00761">
    <property type="entry name" value="Glyco_tranf_GTA_type"/>
    <property type="match status" value="1"/>
</dbReference>
<gene>
    <name evidence="2" type="ORF">GCM10007418_18120</name>
</gene>
<dbReference type="Pfam" id="PF00535">
    <property type="entry name" value="Glycos_transf_2"/>
    <property type="match status" value="3"/>
</dbReference>
<accession>A0ABQ1PLI9</accession>
<organism evidence="2 3">
    <name type="scientific">Halopseudomonas salina</name>
    <dbReference type="NCBI Taxonomy" id="1323744"/>
    <lineage>
        <taxon>Bacteria</taxon>
        <taxon>Pseudomonadati</taxon>
        <taxon>Pseudomonadota</taxon>
        <taxon>Gammaproteobacteria</taxon>
        <taxon>Pseudomonadales</taxon>
        <taxon>Pseudomonadaceae</taxon>
        <taxon>Halopseudomonas</taxon>
    </lineage>
</organism>
<feature type="domain" description="Glycosyltransferase 2-like" evidence="1">
    <location>
        <begin position="1081"/>
        <end position="1256"/>
    </location>
</feature>
<evidence type="ECO:0000259" key="1">
    <source>
        <dbReference type="Pfam" id="PF00535"/>
    </source>
</evidence>
<dbReference type="PANTHER" id="PTHR43685:SF2">
    <property type="entry name" value="GLYCOSYLTRANSFERASE 2-LIKE DOMAIN-CONTAINING PROTEIN"/>
    <property type="match status" value="1"/>
</dbReference>
<dbReference type="InterPro" id="IPR029044">
    <property type="entry name" value="Nucleotide-diphossugar_trans"/>
</dbReference>
<proteinExistence type="predicted"/>
<sequence>MMEFDLMAGGRCHGKPWRVGIAGVSSADPERPFVLSDALWLDLMRQLPWQQLKAYAGVHGLIFEPILHGDNVDHDALLLVLSDHSGQLLTGLSSQVRRYLLLRGNQARVAPEHETSFSRVFLPLGEPFTDGQLVSLNQAFTLPASSVSKYEWLPCDDEPELPGLLPRQWCECLETGRVPVHLGNWSVPEWVPQGSYIEGHDRHGQTSLQDYCNARVQAAGEKLYAFFANKSSYPYSSDFWVTALTAAIAGDAATVRDSRPLLSVIIPAYNYGRFLKQTILSVLDQGYKNIEILVLDNASTDNTAEAVRSFADEPRVRYIRNSRNVGPSYNVLNGIQIAQGHYLSLLMADDYYNPGFLSSLLPRMLENPEVVVGYTAIRWVNEQGNMLNMPRHPGYKDQDYVGGRNEVADLLVHDSYIPPSATLIQRDPFLQVWRRDSKLNGAGDWLSMLQVAEKYPDFIFLSKPGVTYRAHSAQLSTEFYSSSAPLADHIRIVEGVFERGAENKLRDHELSVAAHLRRRLALYPGEQSSSLGLRVSQLCERLEALAESNGQPLFAIVLTTYNRPAMLMDALRSLAEQSLQDFEVILVNDHGDPVESLLDGFDFPLTYLRQGANRGPAAARNAALRLARGRYVAYLDDDDVFLPDHLQSLAIAIKSYPDAVVYANAVFVTEKLEQDSRIELVREDRYVHDIYSKERLFVDNYIPVNTFACARSLAIAAGDFDETLSGLEDWDFLLRLASRAQFIHLQQTTVEVRMRVADETSERRSEQAAKNYAELYQEIYRRHSDLGSEQVRQGRAAQLRRLGVVAKGAPASVRTWLAARTLTPVQQRLIAEYTEKQKDHTAQLGVVIIDLDGDTEGLTRSLDSIQNFVAVNNVNPLVLSTSSKPEGHLGSWFQVQPDNWVATLNELLVADNSDWIMLVRAGDELTASGLQMTSLELLADPQCRGIYCDALYRQDDDDYGAALRPDFNLDYLLSFPRGVAQHWLFNRKHLLSLDGFDEQMGEAMELDLILRLVNQEGISGLGHIPEPLVISAAPTLRDSPDERSAILSHLQARGYSKAQLSSVRPGQYRVEYGHSEQPMVSVVIVVRDDLAMAQRCVMSVLENTHYPNYEILLIDNQSQRSPTLDWLKGVEQMGSEQIKVMRSPERLSHSEACNQAALNASGDYLLLLRPDVAVIDADWLDALMNHGQRPEVGVVGARTVNSEGLVTHAGLVLGLEGPAAGMFLGESLDATGYMQRLQVDQNISAVADSCLLVRKSLYVDVGGMDAKHFADQGSDVDLCLRITDSGHMLVWTPRATLLHSAEKKAMPVAVEDALFARWLPRLARDPAYNPNFSLAKPGGFKLADPQISWRPLNVFRPVPVILAHPADETGCGQYRVIQPFSALKTAGLIDGALSRGLMHVTDLERYDPDVVVLQRQISNERLEAMRRMRAFSRAFKVYELDDYLPNLPLKSVHRSHMPKDIVKSLRRGLSFVNRFVVSTDAIAEAFGDFHSDIRVRQNTLDPLLWRGSLPVSYRRTAKKPRVGWAGGASHTGDLEMIEDVVKALSDEVEWVFFGMCPDKLRPYIHEYHPGVPIAQYPAALARLNLDLALAPVEQNLFNECKSNLRLLEYGACGYPVICSELRCYEGDLPVTRVKNRYKDWVEAIRMHLADLDASEAMGDALRDAVTSQWMLEGANLDLWRKAWLPE</sequence>